<dbReference type="Pfam" id="PF01385">
    <property type="entry name" value="OrfB_IS605"/>
    <property type="match status" value="1"/>
</dbReference>
<evidence type="ECO:0000256" key="1">
    <source>
        <dbReference type="ARBA" id="ARBA00008761"/>
    </source>
</evidence>
<dbReference type="NCBIfam" id="TIGR01766">
    <property type="entry name" value="IS200/IS605 family accessory protein TnpB-like domain"/>
    <property type="match status" value="1"/>
</dbReference>
<keyword evidence="6" id="KW-0238">DNA-binding</keyword>
<evidence type="ECO:0000256" key="3">
    <source>
        <dbReference type="ARBA" id="ARBA00022578"/>
    </source>
</evidence>
<accession>A0ABY5SIB7</accession>
<dbReference type="InterPro" id="IPR051399">
    <property type="entry name" value="RNA-guided_DNA_endo/Transpos"/>
</dbReference>
<sequence>MHKAFRFRLYPTMEQKLLINKTLGCCRFVFNHFLAARRQTYRIEQKLLGYTACSKQLPSLKQDHEWLAEVDATALQSALKALDEAFQGFFGKRNDYPCFKKKHGREQSYTSKNNNDSIRAEGSRIRLPKLGFVCFAQSREIVGRILSATVRRTPSGKYFVAVCCQMLAYPYVPVPQDPAVGVDLGLKHFATLSGGDKIDIPRFLSRHEAKLAKWQRRMSRRAKGGKNREKARLKVARLHERITNGRLDFLHKASTRLIRENQTICLEDLSVQNMQQNHKLAKSIADVSWSLFRKLLAYKANWYGRTIVIIGKTFPSSQLYSVCEYRNQEVKQLQLREWRCPACGSHHDRDHNAAVNIRKEGLRLLAM</sequence>
<comment type="similarity">
    <text evidence="2">In the N-terminal section; belongs to the transposase 2 family.</text>
</comment>
<evidence type="ECO:0000259" key="8">
    <source>
        <dbReference type="Pfam" id="PF01385"/>
    </source>
</evidence>
<dbReference type="Proteomes" id="UP001057877">
    <property type="component" value="Chromosome"/>
</dbReference>
<evidence type="ECO:0000313" key="11">
    <source>
        <dbReference type="EMBL" id="UVI33691.1"/>
    </source>
</evidence>
<evidence type="ECO:0000256" key="4">
    <source>
        <dbReference type="ARBA" id="ARBA00022723"/>
    </source>
</evidence>
<evidence type="ECO:0000313" key="12">
    <source>
        <dbReference type="Proteomes" id="UP001057877"/>
    </source>
</evidence>
<organism evidence="11 12">
    <name type="scientific">Paenibacillus spongiae</name>
    <dbReference type="NCBI Taxonomy" id="2909671"/>
    <lineage>
        <taxon>Bacteria</taxon>
        <taxon>Bacillati</taxon>
        <taxon>Bacillota</taxon>
        <taxon>Bacilli</taxon>
        <taxon>Bacillales</taxon>
        <taxon>Paenibacillaceae</taxon>
        <taxon>Paenibacillus</taxon>
    </lineage>
</organism>
<proteinExistence type="inferred from homology"/>
<evidence type="ECO:0000259" key="9">
    <source>
        <dbReference type="Pfam" id="PF07282"/>
    </source>
</evidence>
<keyword evidence="4" id="KW-0479">Metal-binding</keyword>
<dbReference type="InterPro" id="IPR010095">
    <property type="entry name" value="Cas12f1-like_TNB"/>
</dbReference>
<dbReference type="Pfam" id="PF07282">
    <property type="entry name" value="Cas12f1-like_TNB"/>
    <property type="match status" value="1"/>
</dbReference>
<evidence type="ECO:0000256" key="6">
    <source>
        <dbReference type="ARBA" id="ARBA00023125"/>
    </source>
</evidence>
<dbReference type="Pfam" id="PF12323">
    <property type="entry name" value="HTH_OrfB_IS605"/>
    <property type="match status" value="1"/>
</dbReference>
<feature type="domain" description="Transposase putative helix-turn-helix" evidence="10">
    <location>
        <begin position="1"/>
        <end position="43"/>
    </location>
</feature>
<keyword evidence="5" id="KW-0862">Zinc</keyword>
<evidence type="ECO:0000256" key="5">
    <source>
        <dbReference type="ARBA" id="ARBA00022833"/>
    </source>
</evidence>
<keyword evidence="12" id="KW-1185">Reference proteome</keyword>
<protein>
    <submittedName>
        <fullName evidence="11">IS200/IS605 family element RNA-guided endonuclease TnpB</fullName>
    </submittedName>
</protein>
<dbReference type="GO" id="GO:0004519">
    <property type="term" value="F:endonuclease activity"/>
    <property type="evidence" value="ECO:0007669"/>
    <property type="project" value="UniProtKB-KW"/>
</dbReference>
<keyword evidence="11" id="KW-0378">Hydrolase</keyword>
<dbReference type="RefSeq" id="WP_258389745.1">
    <property type="nucleotide sequence ID" value="NZ_CP091430.1"/>
</dbReference>
<dbReference type="PANTHER" id="PTHR30405">
    <property type="entry name" value="TRANSPOSASE"/>
    <property type="match status" value="1"/>
</dbReference>
<gene>
    <name evidence="11" type="primary">tnpB</name>
    <name evidence="11" type="ORF">L1F29_19875</name>
</gene>
<keyword evidence="3" id="KW-0815">Transposition</keyword>
<dbReference type="PANTHER" id="PTHR30405:SF25">
    <property type="entry name" value="RNA-GUIDED DNA ENDONUCLEASE INSQ-RELATED"/>
    <property type="match status" value="1"/>
</dbReference>
<dbReference type="NCBIfam" id="NF040570">
    <property type="entry name" value="guided_TnpB"/>
    <property type="match status" value="1"/>
</dbReference>
<evidence type="ECO:0000256" key="2">
    <source>
        <dbReference type="ARBA" id="ARBA00011044"/>
    </source>
</evidence>
<keyword evidence="11" id="KW-0255">Endonuclease</keyword>
<feature type="domain" description="Probable transposase IS891/IS1136/IS1341" evidence="8">
    <location>
        <begin position="174"/>
        <end position="277"/>
    </location>
</feature>
<dbReference type="InterPro" id="IPR001959">
    <property type="entry name" value="Transposase"/>
</dbReference>
<evidence type="ECO:0000256" key="7">
    <source>
        <dbReference type="ARBA" id="ARBA00023172"/>
    </source>
</evidence>
<keyword evidence="11" id="KW-0540">Nuclease</keyword>
<feature type="domain" description="Cas12f1-like TNB" evidence="9">
    <location>
        <begin position="289"/>
        <end position="357"/>
    </location>
</feature>
<dbReference type="EMBL" id="CP091430">
    <property type="protein sequence ID" value="UVI33691.1"/>
    <property type="molecule type" value="Genomic_DNA"/>
</dbReference>
<name>A0ABY5SIB7_9BACL</name>
<reference evidence="11" key="1">
    <citation type="submission" date="2022-01" db="EMBL/GenBank/DDBJ databases">
        <title>Paenibacillus spongiae sp. nov., isolated from marine sponge.</title>
        <authorList>
            <person name="Li Z."/>
            <person name="Zhang M."/>
        </authorList>
    </citation>
    <scope>NUCLEOTIDE SEQUENCE</scope>
    <source>
        <strain evidence="11">PHS-Z3</strain>
    </source>
</reference>
<keyword evidence="7" id="KW-0233">DNA recombination</keyword>
<evidence type="ECO:0000259" key="10">
    <source>
        <dbReference type="Pfam" id="PF12323"/>
    </source>
</evidence>
<dbReference type="NCBIfam" id="NF038281">
    <property type="entry name" value="IS200_TnpB"/>
    <property type="match status" value="1"/>
</dbReference>
<dbReference type="InterPro" id="IPR021027">
    <property type="entry name" value="Transposase_put_HTH"/>
</dbReference>
<dbReference type="InterPro" id="IPR053522">
    <property type="entry name" value="RNA-guided_endonuclease_TnpB"/>
</dbReference>
<comment type="similarity">
    <text evidence="1">In the C-terminal section; belongs to the transposase 35 family.</text>
</comment>